<proteinExistence type="predicted"/>
<keyword evidence="1" id="KW-1133">Transmembrane helix</keyword>
<reference evidence="2 3" key="1">
    <citation type="submission" date="2015-09" db="EMBL/GenBank/DDBJ databases">
        <title>Identification and resolution of microdiversity through metagenomic sequencing of parallel consortia.</title>
        <authorList>
            <person name="Nelson W.C."/>
            <person name="Romine M.F."/>
            <person name="Lindemann S.R."/>
        </authorList>
    </citation>
    <scope>NUCLEOTIDE SEQUENCE [LARGE SCALE GENOMIC DNA]</scope>
    <source>
        <strain evidence="2">Ana</strain>
    </source>
</reference>
<feature type="transmembrane region" description="Helical" evidence="1">
    <location>
        <begin position="239"/>
        <end position="260"/>
    </location>
</feature>
<sequence length="292" mass="32668">MEIAEYVNAIAYLSEQVEALAAKQDEYHTKTWEKLEQWSEINLELVSCLQEQAQDNRASTDIYQSLAQHLLTFAQITQQLTSTTSRLEGSSEKLVNYLMQEQVAQLETLAANNQQLQVSSSQLARYLIEEQSPRLESLDKNSQQLQTSSSRLETYLKTEQSQRLKLLEISIRTLLEMMETSQKKTSSFPIVISSEKSMKGQCNPPNKLEKSEQPQPNISPVAAITHNTKEKQNFSLSSALLTAGVSSLTTLLIVALLWSVGGIGKSLASIAQRSEWSITKLERLESALGVEN</sequence>
<protein>
    <submittedName>
        <fullName evidence="2">Uncharacterized protein</fullName>
    </submittedName>
</protein>
<gene>
    <name evidence="2" type="ORF">HLUCCA11_21260</name>
</gene>
<dbReference type="STRING" id="1666911.HLUCCA11_21260"/>
<dbReference type="Proteomes" id="UP000050465">
    <property type="component" value="Unassembled WGS sequence"/>
</dbReference>
<keyword evidence="1" id="KW-0812">Transmembrane</keyword>
<dbReference type="AlphaFoldDB" id="A0A0P7YQP7"/>
<evidence type="ECO:0000256" key="1">
    <source>
        <dbReference type="SAM" id="Phobius"/>
    </source>
</evidence>
<evidence type="ECO:0000313" key="2">
    <source>
        <dbReference type="EMBL" id="KPQ32551.1"/>
    </source>
</evidence>
<evidence type="ECO:0000313" key="3">
    <source>
        <dbReference type="Proteomes" id="UP000050465"/>
    </source>
</evidence>
<organism evidence="2 3">
    <name type="scientific">Phormidesmis priestleyi Ana</name>
    <dbReference type="NCBI Taxonomy" id="1666911"/>
    <lineage>
        <taxon>Bacteria</taxon>
        <taxon>Bacillati</taxon>
        <taxon>Cyanobacteriota</taxon>
        <taxon>Cyanophyceae</taxon>
        <taxon>Leptolyngbyales</taxon>
        <taxon>Leptolyngbyaceae</taxon>
        <taxon>Phormidesmis</taxon>
    </lineage>
</organism>
<accession>A0A0P7YQP7</accession>
<dbReference type="EMBL" id="LJZR01000053">
    <property type="protein sequence ID" value="KPQ32551.1"/>
    <property type="molecule type" value="Genomic_DNA"/>
</dbReference>
<name>A0A0P7YQP7_9CYAN</name>
<comment type="caution">
    <text evidence="2">The sequence shown here is derived from an EMBL/GenBank/DDBJ whole genome shotgun (WGS) entry which is preliminary data.</text>
</comment>
<keyword evidence="1" id="KW-0472">Membrane</keyword>